<dbReference type="InterPro" id="IPR001082">
    <property type="entry name" value="Pilin"/>
</dbReference>
<name>A0A3S9XAJ9_9GAMM</name>
<dbReference type="AlphaFoldDB" id="A0A3S9XAJ9"/>
<dbReference type="Pfam" id="PF07963">
    <property type="entry name" value="N_methyl"/>
    <property type="match status" value="1"/>
</dbReference>
<evidence type="ECO:0000313" key="7">
    <source>
        <dbReference type="Proteomes" id="UP000273143"/>
    </source>
</evidence>
<gene>
    <name evidence="6" type="ORF">DM558_01180</name>
</gene>
<dbReference type="Pfam" id="PF00114">
    <property type="entry name" value="Pilin"/>
    <property type="match status" value="1"/>
</dbReference>
<keyword evidence="4" id="KW-0281">Fimbrium</keyword>
<accession>A0A3S9XAJ9</accession>
<dbReference type="PROSITE" id="PS00409">
    <property type="entry name" value="PROKAR_NTER_METHYL"/>
    <property type="match status" value="1"/>
</dbReference>
<dbReference type="PANTHER" id="PTHR30093:SF34">
    <property type="entry name" value="PREPILIN PEPTIDASE-DEPENDENT PROTEIN D"/>
    <property type="match status" value="1"/>
</dbReference>
<dbReference type="KEGG" id="emo:DM558_01180"/>
<dbReference type="InterPro" id="IPR045584">
    <property type="entry name" value="Pilin-like"/>
</dbReference>
<comment type="similarity">
    <text evidence="1 4">Belongs to the N-Me-Phe pilin family.</text>
</comment>
<proteinExistence type="inferred from homology"/>
<dbReference type="EMBL" id="CP029822">
    <property type="protein sequence ID" value="AZS49472.1"/>
    <property type="molecule type" value="Genomic_DNA"/>
</dbReference>
<keyword evidence="7" id="KW-1185">Reference proteome</keyword>
<protein>
    <recommendedName>
        <fullName evidence="3">Pilin</fullName>
    </recommendedName>
</protein>
<dbReference type="RefSeq" id="WP_127161683.1">
    <property type="nucleotide sequence ID" value="NZ_CP029822.1"/>
</dbReference>
<evidence type="ECO:0000256" key="2">
    <source>
        <dbReference type="ARBA" id="ARBA00022481"/>
    </source>
</evidence>
<dbReference type="InterPro" id="IPR012902">
    <property type="entry name" value="N_methyl_site"/>
</dbReference>
<dbReference type="Gene3D" id="3.30.700.10">
    <property type="entry name" value="Glycoprotein, Type 4 Pilin"/>
    <property type="match status" value="1"/>
</dbReference>
<dbReference type="SUPFAM" id="SSF54523">
    <property type="entry name" value="Pili subunits"/>
    <property type="match status" value="1"/>
</dbReference>
<dbReference type="Proteomes" id="UP000273143">
    <property type="component" value="Chromosome"/>
</dbReference>
<reference evidence="7" key="1">
    <citation type="submission" date="2018-06" db="EMBL/GenBank/DDBJ databases">
        <title>Complete genome of Pseudomonas insecticola strain QZS01.</title>
        <authorList>
            <person name="Wang J."/>
            <person name="Su Q."/>
        </authorList>
    </citation>
    <scope>NUCLEOTIDE SEQUENCE [LARGE SCALE GENOMIC DNA]</scope>
    <source>
        <strain evidence="7">QZS01</strain>
    </source>
</reference>
<keyword evidence="5" id="KW-1133">Transmembrane helix</keyword>
<keyword evidence="2" id="KW-0488">Methylation</keyword>
<keyword evidence="5" id="KW-0472">Membrane</keyword>
<feature type="transmembrane region" description="Helical" evidence="5">
    <location>
        <begin position="7"/>
        <end position="28"/>
    </location>
</feature>
<organism evidence="6 7">
    <name type="scientific">Entomomonas moraniae</name>
    <dbReference type="NCBI Taxonomy" id="2213226"/>
    <lineage>
        <taxon>Bacteria</taxon>
        <taxon>Pseudomonadati</taxon>
        <taxon>Pseudomonadota</taxon>
        <taxon>Gammaproteobacteria</taxon>
        <taxon>Pseudomonadales</taxon>
        <taxon>Pseudomonadaceae</taxon>
        <taxon>Entomomonas</taxon>
    </lineage>
</organism>
<evidence type="ECO:0000256" key="5">
    <source>
        <dbReference type="SAM" id="Phobius"/>
    </source>
</evidence>
<evidence type="ECO:0000256" key="1">
    <source>
        <dbReference type="ARBA" id="ARBA00005233"/>
    </source>
</evidence>
<evidence type="ECO:0000256" key="3">
    <source>
        <dbReference type="ARBA" id="ARBA00029638"/>
    </source>
</evidence>
<keyword evidence="5" id="KW-0812">Transmembrane</keyword>
<dbReference type="NCBIfam" id="TIGR02532">
    <property type="entry name" value="IV_pilin_GFxxxE"/>
    <property type="match status" value="1"/>
</dbReference>
<evidence type="ECO:0000313" key="6">
    <source>
        <dbReference type="EMBL" id="AZS49472.1"/>
    </source>
</evidence>
<evidence type="ECO:0000256" key="4">
    <source>
        <dbReference type="RuleBase" id="RU000389"/>
    </source>
</evidence>
<sequence>MKYLHHGFTLIELMVTIAILAILAAIAIPTYTDYTARSQMAEAFAIAGGLKSPVVEYYTSYGACPETSKNTSTNGFGTTTSYSGKYVEAARVGVDSMKYCSIWVKMRSTGVAKGIAGKLLNLELRKDNNLGSFAWGCISNASQKYLPSSCEGGKSLNNANGGF</sequence>
<dbReference type="GO" id="GO:0007155">
    <property type="term" value="P:cell adhesion"/>
    <property type="evidence" value="ECO:0007669"/>
    <property type="project" value="InterPro"/>
</dbReference>
<dbReference type="GO" id="GO:0009289">
    <property type="term" value="C:pilus"/>
    <property type="evidence" value="ECO:0007669"/>
    <property type="project" value="InterPro"/>
</dbReference>
<dbReference type="PANTHER" id="PTHR30093">
    <property type="entry name" value="GENERAL SECRETION PATHWAY PROTEIN G"/>
    <property type="match status" value="1"/>
</dbReference>